<dbReference type="InterPro" id="IPR000757">
    <property type="entry name" value="Beta-glucanase-like"/>
</dbReference>
<evidence type="ECO:0000259" key="2">
    <source>
        <dbReference type="PROSITE" id="PS51762"/>
    </source>
</evidence>
<dbReference type="InterPro" id="IPR050546">
    <property type="entry name" value="Glycosyl_Hydrlase_16"/>
</dbReference>
<dbReference type="PROSITE" id="PS51762">
    <property type="entry name" value="GH16_2"/>
    <property type="match status" value="1"/>
</dbReference>
<evidence type="ECO:0000313" key="3">
    <source>
        <dbReference type="EMBL" id="CAG5078142.1"/>
    </source>
</evidence>
<dbReference type="CDD" id="cd08023">
    <property type="entry name" value="GH16_laminarinase_like"/>
    <property type="match status" value="1"/>
</dbReference>
<keyword evidence="4" id="KW-1185">Reference proteome</keyword>
<proteinExistence type="inferred from homology"/>
<evidence type="ECO:0000256" key="1">
    <source>
        <dbReference type="ARBA" id="ARBA00006865"/>
    </source>
</evidence>
<feature type="domain" description="GH16" evidence="2">
    <location>
        <begin position="13"/>
        <end position="259"/>
    </location>
</feature>
<gene>
    <name evidence="3" type="ORF">OKIOD_LOCUS470</name>
</gene>
<dbReference type="Proteomes" id="UP001158576">
    <property type="component" value="Chromosome PAR"/>
</dbReference>
<sequence length="351" mass="40669">MKLLAALSACALGQFADDPYLVEEFNDLNNWIIDVVPNSHNNEYQYYTDRSRNVRVENGHLILTPLREQYGHRDYTSGKVHSKFYQKYGKIEVRAKVPGGRGIWPAIWMMPQFDVYGGWPASGEIDIWEGRGQNPHDVESTIHYGAIPCCDNHRYEGSGPQYQPEDITDSYNTYSLEWTPTNIQMKFNGRLVHAVDIDRIMQAPFYKEPRQPFDQEFYLILNVAVGGNFLDGPDPWDEWYYPRAEMWVDSVKLYEYTGGENPLPQVKCVANPDSSEQELCGSAKWACYEQNYAPNMHPACTAEWQDCCYNYGKCSKDKVVDLCTEVFEQYDSQLRDNYSCDFNGNAYRVYY</sequence>
<dbReference type="Pfam" id="PF00722">
    <property type="entry name" value="Glyco_hydro_16"/>
    <property type="match status" value="1"/>
</dbReference>
<evidence type="ECO:0000313" key="4">
    <source>
        <dbReference type="Proteomes" id="UP001158576"/>
    </source>
</evidence>
<protein>
    <submittedName>
        <fullName evidence="3">Oidioi.mRNA.OKI2018_I69.PAR.g8912.t1.cds</fullName>
    </submittedName>
</protein>
<dbReference type="Gene3D" id="2.60.120.200">
    <property type="match status" value="1"/>
</dbReference>
<accession>A0ABN7RNI1</accession>
<comment type="similarity">
    <text evidence="1">Belongs to the glycosyl hydrolase 16 family.</text>
</comment>
<dbReference type="SUPFAM" id="SSF49899">
    <property type="entry name" value="Concanavalin A-like lectins/glucanases"/>
    <property type="match status" value="1"/>
</dbReference>
<dbReference type="EMBL" id="OU015568">
    <property type="protein sequence ID" value="CAG5078142.1"/>
    <property type="molecule type" value="Genomic_DNA"/>
</dbReference>
<dbReference type="PANTHER" id="PTHR10963">
    <property type="entry name" value="GLYCOSYL HYDROLASE-RELATED"/>
    <property type="match status" value="1"/>
</dbReference>
<dbReference type="InterPro" id="IPR013320">
    <property type="entry name" value="ConA-like_dom_sf"/>
</dbReference>
<organism evidence="3 4">
    <name type="scientific">Oikopleura dioica</name>
    <name type="common">Tunicate</name>
    <dbReference type="NCBI Taxonomy" id="34765"/>
    <lineage>
        <taxon>Eukaryota</taxon>
        <taxon>Metazoa</taxon>
        <taxon>Chordata</taxon>
        <taxon>Tunicata</taxon>
        <taxon>Appendicularia</taxon>
        <taxon>Copelata</taxon>
        <taxon>Oikopleuridae</taxon>
        <taxon>Oikopleura</taxon>
    </lineage>
</organism>
<reference evidence="3 4" key="1">
    <citation type="submission" date="2021-04" db="EMBL/GenBank/DDBJ databases">
        <authorList>
            <person name="Bliznina A."/>
        </authorList>
    </citation>
    <scope>NUCLEOTIDE SEQUENCE [LARGE SCALE GENOMIC DNA]</scope>
</reference>
<dbReference type="PANTHER" id="PTHR10963:SF55">
    <property type="entry name" value="GLYCOSIDE HYDROLASE FAMILY 16 PROTEIN"/>
    <property type="match status" value="1"/>
</dbReference>
<name>A0ABN7RNI1_OIKDI</name>